<name>A0A0K9Q5R3_ZOSMR</name>
<dbReference type="STRING" id="29655.A0A0K9Q5R3"/>
<dbReference type="Proteomes" id="UP000036987">
    <property type="component" value="Unassembled WGS sequence"/>
</dbReference>
<feature type="coiled-coil region" evidence="3">
    <location>
        <begin position="35"/>
        <end position="132"/>
    </location>
</feature>
<proteinExistence type="inferred from homology"/>
<dbReference type="AlphaFoldDB" id="A0A0K9Q5R3"/>
<dbReference type="OrthoDB" id="685331at2759"/>
<evidence type="ECO:0000256" key="3">
    <source>
        <dbReference type="SAM" id="Coils"/>
    </source>
</evidence>
<comment type="caution">
    <text evidence="4">The sequence shown here is derived from an EMBL/GenBank/DDBJ whole genome shotgun (WGS) entry which is preliminary data.</text>
</comment>
<gene>
    <name evidence="4" type="ORF">ZOSMA_10G01710</name>
</gene>
<dbReference type="InterPro" id="IPR008545">
    <property type="entry name" value="Web"/>
</dbReference>
<dbReference type="OMA" id="DASMECK"/>
<protein>
    <submittedName>
        <fullName evidence="4">Uncharacterized protein</fullName>
    </submittedName>
</protein>
<evidence type="ECO:0000313" key="5">
    <source>
        <dbReference type="Proteomes" id="UP000036987"/>
    </source>
</evidence>
<comment type="similarity">
    <text evidence="1">Belongs to the WEB family.</text>
</comment>
<sequence>MKIVRELESVKQEVDKLKLDRAYVVKEKKMVEEETKKVQLRMESKLKLVEDLENEIEVVDEEHMLVELARIEANRECGELEKQRKVELEFYSLKLMEAKSRVRNLLEDIERAEDLEAKLAITNSDLDVLQNEMVFLRAMEKNGPSSEIDISKEELASLKEEYFQLVSWIDVAKEEILLISTEVTCLRKLEEVTERKVKDLNSKLLRWKMKLEASSVADQKSKLILSNLVLTVESLQSSISKTVDEKDRMIMGTKHLKFETKMNDSDINNVKQRLAEAVVELGTVKASEKHAFERLRILSKRAKKLRKVYRDPHIHPPRSTITIARREYNYLRDKAQDIKKLAEKKIKAAEAWVETLKDSEDQVFIQTEAVKKEIRKFKEKQTEDSGGGIV</sequence>
<reference evidence="5" key="1">
    <citation type="journal article" date="2016" name="Nature">
        <title>The genome of the seagrass Zostera marina reveals angiosperm adaptation to the sea.</title>
        <authorList>
            <person name="Olsen J.L."/>
            <person name="Rouze P."/>
            <person name="Verhelst B."/>
            <person name="Lin Y.-C."/>
            <person name="Bayer T."/>
            <person name="Collen J."/>
            <person name="Dattolo E."/>
            <person name="De Paoli E."/>
            <person name="Dittami S."/>
            <person name="Maumus F."/>
            <person name="Michel G."/>
            <person name="Kersting A."/>
            <person name="Lauritano C."/>
            <person name="Lohaus R."/>
            <person name="Toepel M."/>
            <person name="Tonon T."/>
            <person name="Vanneste K."/>
            <person name="Amirebrahimi M."/>
            <person name="Brakel J."/>
            <person name="Bostroem C."/>
            <person name="Chovatia M."/>
            <person name="Grimwood J."/>
            <person name="Jenkins J.W."/>
            <person name="Jueterbock A."/>
            <person name="Mraz A."/>
            <person name="Stam W.T."/>
            <person name="Tice H."/>
            <person name="Bornberg-Bauer E."/>
            <person name="Green P.J."/>
            <person name="Pearson G.A."/>
            <person name="Procaccini G."/>
            <person name="Duarte C.M."/>
            <person name="Schmutz J."/>
            <person name="Reusch T.B.H."/>
            <person name="Van de Peer Y."/>
        </authorList>
    </citation>
    <scope>NUCLEOTIDE SEQUENCE [LARGE SCALE GENOMIC DNA]</scope>
    <source>
        <strain evidence="5">cv. Finnish</strain>
    </source>
</reference>
<evidence type="ECO:0000256" key="1">
    <source>
        <dbReference type="ARBA" id="ARBA00005485"/>
    </source>
</evidence>
<keyword evidence="2 3" id="KW-0175">Coiled coil</keyword>
<dbReference type="Pfam" id="PF05701">
    <property type="entry name" value="WEMBL"/>
    <property type="match status" value="1"/>
</dbReference>
<dbReference type="PANTHER" id="PTHR32054:SF2">
    <property type="entry name" value="PROTEIN PLASTID MOVEMENT IMPAIRED 2"/>
    <property type="match status" value="1"/>
</dbReference>
<dbReference type="PANTHER" id="PTHR32054">
    <property type="entry name" value="HEAVY CHAIN, PUTATIVE, EXPRESSED-RELATED-RELATED"/>
    <property type="match status" value="1"/>
</dbReference>
<evidence type="ECO:0000313" key="4">
    <source>
        <dbReference type="EMBL" id="KMZ75902.1"/>
    </source>
</evidence>
<accession>A0A0K9Q5R3</accession>
<keyword evidence="5" id="KW-1185">Reference proteome</keyword>
<organism evidence="4 5">
    <name type="scientific">Zostera marina</name>
    <name type="common">Eelgrass</name>
    <dbReference type="NCBI Taxonomy" id="29655"/>
    <lineage>
        <taxon>Eukaryota</taxon>
        <taxon>Viridiplantae</taxon>
        <taxon>Streptophyta</taxon>
        <taxon>Embryophyta</taxon>
        <taxon>Tracheophyta</taxon>
        <taxon>Spermatophyta</taxon>
        <taxon>Magnoliopsida</taxon>
        <taxon>Liliopsida</taxon>
        <taxon>Zosteraceae</taxon>
        <taxon>Zostera</taxon>
    </lineage>
</organism>
<evidence type="ECO:0000256" key="2">
    <source>
        <dbReference type="ARBA" id="ARBA00023054"/>
    </source>
</evidence>
<dbReference type="EMBL" id="LFYR01000113">
    <property type="protein sequence ID" value="KMZ75902.1"/>
    <property type="molecule type" value="Genomic_DNA"/>
</dbReference>